<protein>
    <submittedName>
        <fullName evidence="2">Uncharacterized protein</fullName>
    </submittedName>
</protein>
<evidence type="ECO:0000313" key="3">
    <source>
        <dbReference type="Proteomes" id="UP000784294"/>
    </source>
</evidence>
<organism evidence="2 3">
    <name type="scientific">Protopolystoma xenopodis</name>
    <dbReference type="NCBI Taxonomy" id="117903"/>
    <lineage>
        <taxon>Eukaryota</taxon>
        <taxon>Metazoa</taxon>
        <taxon>Spiralia</taxon>
        <taxon>Lophotrochozoa</taxon>
        <taxon>Platyhelminthes</taxon>
        <taxon>Monogenea</taxon>
        <taxon>Polyopisthocotylea</taxon>
        <taxon>Polystomatidea</taxon>
        <taxon>Polystomatidae</taxon>
        <taxon>Protopolystoma</taxon>
    </lineage>
</organism>
<proteinExistence type="predicted"/>
<reference evidence="2" key="1">
    <citation type="submission" date="2018-11" db="EMBL/GenBank/DDBJ databases">
        <authorList>
            <consortium name="Pathogen Informatics"/>
        </authorList>
    </citation>
    <scope>NUCLEOTIDE SEQUENCE</scope>
</reference>
<gene>
    <name evidence="2" type="ORF">PXEA_LOCUS31159</name>
</gene>
<name>A0A448XIW1_9PLAT</name>
<evidence type="ECO:0000256" key="1">
    <source>
        <dbReference type="SAM" id="MobiDB-lite"/>
    </source>
</evidence>
<dbReference type="AlphaFoldDB" id="A0A448XIW1"/>
<dbReference type="Proteomes" id="UP000784294">
    <property type="component" value="Unassembled WGS sequence"/>
</dbReference>
<feature type="compositionally biased region" description="Polar residues" evidence="1">
    <location>
        <begin position="104"/>
        <end position="113"/>
    </location>
</feature>
<feature type="region of interest" description="Disordered" evidence="1">
    <location>
        <begin position="85"/>
        <end position="113"/>
    </location>
</feature>
<comment type="caution">
    <text evidence="2">The sequence shown here is derived from an EMBL/GenBank/DDBJ whole genome shotgun (WGS) entry which is preliminary data.</text>
</comment>
<dbReference type="EMBL" id="CAAALY010255788">
    <property type="protein sequence ID" value="VEL37719.1"/>
    <property type="molecule type" value="Genomic_DNA"/>
</dbReference>
<accession>A0A448XIW1</accession>
<keyword evidence="3" id="KW-1185">Reference proteome</keyword>
<sequence length="113" mass="12393">MFVTQRTKSQHRVIGVLGQCGELPAYLHHNRIESVSATETARVFQSSQAAATTTAAPPQTNHTIWSPASSVGLADLRATLRQTGFHTTPNSDQLEAEENRKNSLKFNQISPHL</sequence>
<evidence type="ECO:0000313" key="2">
    <source>
        <dbReference type="EMBL" id="VEL37719.1"/>
    </source>
</evidence>